<feature type="domain" description="Peptidase M48" evidence="7">
    <location>
        <begin position="33"/>
        <end position="181"/>
    </location>
</feature>
<dbReference type="EMBL" id="LAZR01052379">
    <property type="protein sequence ID" value="KKK83093.1"/>
    <property type="molecule type" value="Genomic_DNA"/>
</dbReference>
<evidence type="ECO:0000259" key="7">
    <source>
        <dbReference type="Pfam" id="PF01435"/>
    </source>
</evidence>
<keyword evidence="5" id="KW-0862">Zinc</keyword>
<evidence type="ECO:0000256" key="1">
    <source>
        <dbReference type="ARBA" id="ARBA00001947"/>
    </source>
</evidence>
<keyword evidence="4" id="KW-0378">Hydrolase</keyword>
<accession>A0A0F8YNU5</accession>
<evidence type="ECO:0000256" key="6">
    <source>
        <dbReference type="ARBA" id="ARBA00023049"/>
    </source>
</evidence>
<dbReference type="SUPFAM" id="SSF48452">
    <property type="entry name" value="TPR-like"/>
    <property type="match status" value="1"/>
</dbReference>
<sequence>FYEYASQMEINGLVFRDEYLEDYLRQLVYILHPQALMKGEPSRLNILMIRASQSETFVFDNGTIVLTTGQIAKTNSEKDLLTLLAVQTAHIVLDHNLMNLNQDIHSQRSAEFWTTFATLASAVALEFSNIRYGTNFNTSDVVLAGLTSAAISDAIVLSAGADFDSEQSQKAEELGMQFVENLEETEGFDYLSDKEYMINISSILSLTAWQEYHHHNYDRSMFYMDRIFYLGIANEEDYLLRAKLKRTLSNSQESNLEALQLINTAIALNDFDYVEALAEKGLILIRLDEVGQAREVFEEYKMALSGLSNMPPGKDATWANRMLIKCDQLMLKR</sequence>
<dbReference type="AlphaFoldDB" id="A0A0F8YNU5"/>
<comment type="cofactor">
    <cofactor evidence="1">
        <name>Zn(2+)</name>
        <dbReference type="ChEBI" id="CHEBI:29105"/>
    </cofactor>
</comment>
<keyword evidence="6" id="KW-0482">Metalloprotease</keyword>
<feature type="non-terminal residue" evidence="8">
    <location>
        <position position="1"/>
    </location>
</feature>
<dbReference type="GO" id="GO:0006508">
    <property type="term" value="P:proteolysis"/>
    <property type="evidence" value="ECO:0007669"/>
    <property type="project" value="UniProtKB-KW"/>
</dbReference>
<dbReference type="InterPro" id="IPR011990">
    <property type="entry name" value="TPR-like_helical_dom_sf"/>
</dbReference>
<evidence type="ECO:0000256" key="3">
    <source>
        <dbReference type="ARBA" id="ARBA00022723"/>
    </source>
</evidence>
<dbReference type="GO" id="GO:0046872">
    <property type="term" value="F:metal ion binding"/>
    <property type="evidence" value="ECO:0007669"/>
    <property type="project" value="UniProtKB-KW"/>
</dbReference>
<organism evidence="8">
    <name type="scientific">marine sediment metagenome</name>
    <dbReference type="NCBI Taxonomy" id="412755"/>
    <lineage>
        <taxon>unclassified sequences</taxon>
        <taxon>metagenomes</taxon>
        <taxon>ecological metagenomes</taxon>
    </lineage>
</organism>
<reference evidence="8" key="1">
    <citation type="journal article" date="2015" name="Nature">
        <title>Complex archaea that bridge the gap between prokaryotes and eukaryotes.</title>
        <authorList>
            <person name="Spang A."/>
            <person name="Saw J.H."/>
            <person name="Jorgensen S.L."/>
            <person name="Zaremba-Niedzwiedzka K."/>
            <person name="Martijn J."/>
            <person name="Lind A.E."/>
            <person name="van Eijk R."/>
            <person name="Schleper C."/>
            <person name="Guy L."/>
            <person name="Ettema T.J."/>
        </authorList>
    </citation>
    <scope>NUCLEOTIDE SEQUENCE</scope>
</reference>
<comment type="caution">
    <text evidence="8">The sequence shown here is derived from an EMBL/GenBank/DDBJ whole genome shotgun (WGS) entry which is preliminary data.</text>
</comment>
<protein>
    <recommendedName>
        <fullName evidence="7">Peptidase M48 domain-containing protein</fullName>
    </recommendedName>
</protein>
<dbReference type="GO" id="GO:0004222">
    <property type="term" value="F:metalloendopeptidase activity"/>
    <property type="evidence" value="ECO:0007669"/>
    <property type="project" value="InterPro"/>
</dbReference>
<dbReference type="InterPro" id="IPR001915">
    <property type="entry name" value="Peptidase_M48"/>
</dbReference>
<name>A0A0F8YNU5_9ZZZZ</name>
<keyword evidence="2" id="KW-0645">Protease</keyword>
<evidence type="ECO:0000313" key="8">
    <source>
        <dbReference type="EMBL" id="KKK83093.1"/>
    </source>
</evidence>
<evidence type="ECO:0000256" key="4">
    <source>
        <dbReference type="ARBA" id="ARBA00022801"/>
    </source>
</evidence>
<evidence type="ECO:0000256" key="2">
    <source>
        <dbReference type="ARBA" id="ARBA00022670"/>
    </source>
</evidence>
<keyword evidence="3" id="KW-0479">Metal-binding</keyword>
<gene>
    <name evidence="8" type="ORF">LCGC14_2796840</name>
</gene>
<evidence type="ECO:0000256" key="5">
    <source>
        <dbReference type="ARBA" id="ARBA00022833"/>
    </source>
</evidence>
<dbReference type="Pfam" id="PF01435">
    <property type="entry name" value="Peptidase_M48"/>
    <property type="match status" value="1"/>
</dbReference>
<proteinExistence type="predicted"/>